<evidence type="ECO:0000313" key="9">
    <source>
        <dbReference type="EMBL" id="OXV08068.1"/>
    </source>
</evidence>
<gene>
    <name evidence="9" type="ORF">Egran_04167</name>
</gene>
<dbReference type="GO" id="GO:0007052">
    <property type="term" value="P:mitotic spindle organization"/>
    <property type="evidence" value="ECO:0007669"/>
    <property type="project" value="TreeGrafter"/>
</dbReference>
<keyword evidence="10" id="KW-1185">Reference proteome</keyword>
<dbReference type="GO" id="GO:0043515">
    <property type="term" value="F:kinetochore binding"/>
    <property type="evidence" value="ECO:0007669"/>
    <property type="project" value="TreeGrafter"/>
</dbReference>
<dbReference type="InterPro" id="IPR008426">
    <property type="entry name" value="CENP-H_C"/>
</dbReference>
<feature type="domain" description="Centromere protein H C-terminal" evidence="8">
    <location>
        <begin position="46"/>
        <end position="259"/>
    </location>
</feature>
<dbReference type="GO" id="GO:0051382">
    <property type="term" value="P:kinetochore assembly"/>
    <property type="evidence" value="ECO:0007669"/>
    <property type="project" value="InterPro"/>
</dbReference>
<keyword evidence="3" id="KW-0158">Chromosome</keyword>
<accession>A0A232LVK8</accession>
<evidence type="ECO:0000256" key="7">
    <source>
        <dbReference type="ARBA" id="ARBA00025735"/>
    </source>
</evidence>
<reference evidence="9 10" key="1">
    <citation type="journal article" date="2015" name="Environ. Microbiol.">
        <title>Metagenome sequence of Elaphomyces granulatus from sporocarp tissue reveals Ascomycota ectomycorrhizal fingerprints of genome expansion and a Proteobacteria-rich microbiome.</title>
        <authorList>
            <person name="Quandt C.A."/>
            <person name="Kohler A."/>
            <person name="Hesse C.N."/>
            <person name="Sharpton T.J."/>
            <person name="Martin F."/>
            <person name="Spatafora J.W."/>
        </authorList>
    </citation>
    <scope>NUCLEOTIDE SEQUENCE [LARGE SCALE GENOMIC DNA]</scope>
    <source>
        <strain evidence="9 10">OSC145934</strain>
    </source>
</reference>
<dbReference type="GO" id="GO:0007059">
    <property type="term" value="P:chromosome segregation"/>
    <property type="evidence" value="ECO:0007669"/>
    <property type="project" value="TreeGrafter"/>
</dbReference>
<comment type="caution">
    <text evidence="9">The sequence shown here is derived from an EMBL/GenBank/DDBJ whole genome shotgun (WGS) entry which is preliminary data.</text>
</comment>
<evidence type="ECO:0000256" key="4">
    <source>
        <dbReference type="ARBA" id="ARBA00022838"/>
    </source>
</evidence>
<dbReference type="InterPro" id="IPR040034">
    <property type="entry name" value="CENP-H"/>
</dbReference>
<dbReference type="Proteomes" id="UP000243515">
    <property type="component" value="Unassembled WGS sequence"/>
</dbReference>
<comment type="similarity">
    <text evidence="7">Belongs to the CENP-H/MCM16 family.</text>
</comment>
<dbReference type="Pfam" id="PF05837">
    <property type="entry name" value="CENP-H"/>
    <property type="match status" value="1"/>
</dbReference>
<evidence type="ECO:0000313" key="10">
    <source>
        <dbReference type="Proteomes" id="UP000243515"/>
    </source>
</evidence>
<sequence length="262" mass="29518">MASNEDEQSTAQSNASVAAEDGEAALLALATDDPRDVASWSDKEKLILRLYDQIQEQALKQAVLEQAMLKSRPGDHLLELEESSEENVDIDIDEQLRVSERELLEVRATYTVRKKAIETVLMSDPTLKAVHLRASTPAHRKLLPLINRRDVLALIYENLATMRAANLEALSNAEVENRQVAKTNQELTRTMLDLTKEDQSWRDAISDTSIKEQLQEIEADRQRSKAKWDTIKAIVSATIVSSGVDWARDDQLRELVLDESLD</sequence>
<comment type="subcellular location">
    <subcellularLocation>
        <location evidence="2">Chromosome</location>
        <location evidence="2">Centromere</location>
        <location evidence="2">Kinetochore</location>
    </subcellularLocation>
    <subcellularLocation>
        <location evidence="1">Nucleus</location>
    </subcellularLocation>
</comment>
<organism evidence="9 10">
    <name type="scientific">Elaphomyces granulatus</name>
    <dbReference type="NCBI Taxonomy" id="519963"/>
    <lineage>
        <taxon>Eukaryota</taxon>
        <taxon>Fungi</taxon>
        <taxon>Dikarya</taxon>
        <taxon>Ascomycota</taxon>
        <taxon>Pezizomycotina</taxon>
        <taxon>Eurotiomycetes</taxon>
        <taxon>Eurotiomycetidae</taxon>
        <taxon>Eurotiales</taxon>
        <taxon>Elaphomycetaceae</taxon>
        <taxon>Elaphomyces</taxon>
    </lineage>
</organism>
<evidence type="ECO:0000256" key="1">
    <source>
        <dbReference type="ARBA" id="ARBA00004123"/>
    </source>
</evidence>
<evidence type="ECO:0000256" key="6">
    <source>
        <dbReference type="ARBA" id="ARBA00023328"/>
    </source>
</evidence>
<evidence type="ECO:0000259" key="8">
    <source>
        <dbReference type="Pfam" id="PF05837"/>
    </source>
</evidence>
<dbReference type="EMBL" id="NPHW01004336">
    <property type="protein sequence ID" value="OXV08068.1"/>
    <property type="molecule type" value="Genomic_DNA"/>
</dbReference>
<name>A0A232LVK8_9EURO</name>
<keyword evidence="6" id="KW-0137">Centromere</keyword>
<dbReference type="GO" id="GO:0005634">
    <property type="term" value="C:nucleus"/>
    <property type="evidence" value="ECO:0007669"/>
    <property type="project" value="UniProtKB-SubCell"/>
</dbReference>
<protein>
    <recommendedName>
        <fullName evidence="8">Centromere protein H C-terminal domain-containing protein</fullName>
    </recommendedName>
</protein>
<dbReference type="OrthoDB" id="2274804at2759"/>
<dbReference type="AlphaFoldDB" id="A0A232LVK8"/>
<dbReference type="GO" id="GO:0000776">
    <property type="term" value="C:kinetochore"/>
    <property type="evidence" value="ECO:0007669"/>
    <property type="project" value="UniProtKB-KW"/>
</dbReference>
<evidence type="ECO:0000256" key="5">
    <source>
        <dbReference type="ARBA" id="ARBA00023242"/>
    </source>
</evidence>
<keyword evidence="4" id="KW-0995">Kinetochore</keyword>
<proteinExistence type="inferred from homology"/>
<keyword evidence="5" id="KW-0539">Nucleus</keyword>
<evidence type="ECO:0000256" key="3">
    <source>
        <dbReference type="ARBA" id="ARBA00022454"/>
    </source>
</evidence>
<dbReference type="PANTHER" id="PTHR48122:SF1">
    <property type="entry name" value="CENTROMERE PROTEIN H"/>
    <property type="match status" value="1"/>
</dbReference>
<dbReference type="PANTHER" id="PTHR48122">
    <property type="entry name" value="CENTROMERE PROTEIN H"/>
    <property type="match status" value="1"/>
</dbReference>
<evidence type="ECO:0000256" key="2">
    <source>
        <dbReference type="ARBA" id="ARBA00004629"/>
    </source>
</evidence>